<gene>
    <name evidence="1" type="ORF">CLP_2586</name>
</gene>
<dbReference type="EMBL" id="ACOM01000005">
    <property type="protein sequence ID" value="EEP53242.1"/>
    <property type="molecule type" value="Genomic_DNA"/>
</dbReference>
<keyword evidence="2" id="KW-1185">Reference proteome</keyword>
<reference evidence="1 2" key="1">
    <citation type="submission" date="2009-08" db="EMBL/GenBank/DDBJ databases">
        <authorList>
            <person name="Shrivastava S."/>
            <person name="Brinkac L.B."/>
            <person name="Brown J.L."/>
            <person name="Bruce D.B."/>
            <person name="Detter C."/>
            <person name="Green L.D."/>
            <person name="Munk C.A."/>
            <person name="Rogers Y.C."/>
            <person name="Tapia R."/>
            <person name="Sims D.R."/>
            <person name="Smith L.A."/>
            <person name="Smith T.J."/>
            <person name="Sutton G."/>
            <person name="Brettin T."/>
        </authorList>
    </citation>
    <scope>NUCLEOTIDE SEQUENCE [LARGE SCALE GENOMIC DNA]</scope>
    <source>
        <strain evidence="2">E4 str. BoNT E BL5262</strain>
    </source>
</reference>
<proteinExistence type="predicted"/>
<name>C4IJJ6_CLOBU</name>
<dbReference type="HOGENOM" id="CLU_2914252_0_0_9"/>
<protein>
    <submittedName>
        <fullName evidence="1">Uncharacterized protein</fullName>
    </submittedName>
</protein>
<organism evidence="1 2">
    <name type="scientific">Clostridium butyricum E4 str. BoNT E BL5262</name>
    <dbReference type="NCBI Taxonomy" id="632245"/>
    <lineage>
        <taxon>Bacteria</taxon>
        <taxon>Bacillati</taxon>
        <taxon>Bacillota</taxon>
        <taxon>Clostridia</taxon>
        <taxon>Eubacteriales</taxon>
        <taxon>Clostridiaceae</taxon>
        <taxon>Clostridium</taxon>
    </lineage>
</organism>
<dbReference type="RefSeq" id="WP_003409781.1">
    <property type="nucleotide sequence ID" value="NZ_ACOM01000005.1"/>
</dbReference>
<sequence length="61" mass="7309">MNSKDEILLEKSEKLNDLLQDFRKFIAIYERDEECQLFTEHGKNSLDYVIGEFQDIIEILK</sequence>
<comment type="caution">
    <text evidence="1">The sequence shown here is derived from an EMBL/GenBank/DDBJ whole genome shotgun (WGS) entry which is preliminary data.</text>
</comment>
<dbReference type="AlphaFoldDB" id="C4IJJ6"/>
<dbReference type="Proteomes" id="UP000003081">
    <property type="component" value="Unassembled WGS sequence"/>
</dbReference>
<evidence type="ECO:0000313" key="1">
    <source>
        <dbReference type="EMBL" id="EEP53242.1"/>
    </source>
</evidence>
<accession>C4IJJ6</accession>
<evidence type="ECO:0000313" key="2">
    <source>
        <dbReference type="Proteomes" id="UP000003081"/>
    </source>
</evidence>